<dbReference type="InterPro" id="IPR000195">
    <property type="entry name" value="Rab-GAP-TBC_dom"/>
</dbReference>
<feature type="compositionally biased region" description="Low complexity" evidence="2">
    <location>
        <begin position="947"/>
        <end position="964"/>
    </location>
</feature>
<sequence>MPSSVSWDPTRAKAQIRLAAQRLGQLQDRKDSLAHITSKDIATLLGHRNVSLARTKAQNLMNEDAVSNAMEVLEMYCALVLERFSELEKDELELNPSMVEAVATIIYAAPFTECQELLIVRGVLMDRLGPDFSQSALYNSDGHVSQRIIRLMHAPPSADDIDAYLFNIARKFGVDWKPRMKIEQKLAILSEMLDASDIMGTVDLVKLREIASSVILSEMLDASDIMGTVDLMKLREIASSGIPVNPSWLRARVWKLLLGITPLTKAQWESESRKKREGYYELIRHLLVNIVELPPPSTPLSPPDKSLLALVESLSRVPAHLFRGLEDEIEQSATCPLHESASPDIKIGCASALEERLQLVQDQSPKDDDDESFSSTPEIRLDSGSAPTSPREASFSLSEAAQGTPQQPKTLSISSALSPKVFRSVPTHPFHISALLRLLYIHRSLNPGSESPHLASLLVPLYTAMNQEAEPAEAAHAEADTFWLFEVLIREVSELDETEGGLIWMKKFRERASMADHELLEDLTLKGLDPGLPQYSYRWLAPVLSHTLPLPAVLMAWDAIFAQAEMTRQSNPRLEHLLDICTAMLVRARAQLLLLGKGGRKSPSLWDVEPSGVARQTLRPWELGDAFMEGMTLLQNYPVENAGGMERILQVAGDILIQREQLTKPPQNRNPGLGAMIRDKVWRGITNQSAVEVENNSPEDSDEETEDETETENENERARSNTITQSSANSSGWGSYLRTTVIRGITNESAMDPESPRTSPLPSPTRPSHDLSPAAPSSPLPEEKPSSLAVPNAGSGLWGYAEKLRQSDMAAKLAKASTNLSAKALDAWTSRNAVAHGASTSEKQQAPINPETSLPRLGNGRNGIRHGSMPNIHHPEPYSPPPRPAFFKPPRDTRVFSSDEINSLKIPDSPESGNSSLSASTLSAEGHTRADSLASVLPSWASGQSRSPSKSPKPTKSAPKPLLLSASSLVTAGSVGHVSRSVNSTPIPRNLDWSDVRSSKVLPSSRRQDSEFSETSVSPRTSNHSASPKTALSGWDSDQSVSRVVRLNRQSISPMAPAFRINRSSSRNPSISSQSEFGVLHYKTASEYRSASEGSPRVTNGRILEDETRGTRSWDRISPDSPSTLPSSPPPRTPVTNSGLMQSSVRVANAERQRGSLVLSESRFSGLDAPPQGKRAPRKPSSPTVVTAGDTSDSSIPSASLLGRNTPRVRTKRLNLTKVRPPSLRTRSPEGRGASISMPGQSPSSLAAPDLDSELDMATTPRAQQFPSTSPTDAQSPRSPRWRKISMEGPERRRKLSGETNGTRTRKISTESRSTRTRKISDSRRDSHANDGDDEGYDELLSAYESEASNSKYESAASSEA</sequence>
<name>A0A9Q5MY29_SANBA</name>
<proteinExistence type="inferred from homology"/>
<dbReference type="OrthoDB" id="29853at2759"/>
<dbReference type="SMART" id="SM00164">
    <property type="entry name" value="TBC"/>
    <property type="match status" value="1"/>
</dbReference>
<evidence type="ECO:0000313" key="5">
    <source>
        <dbReference type="Proteomes" id="UP000757232"/>
    </source>
</evidence>
<dbReference type="PANTHER" id="PTHR12161">
    <property type="entry name" value="IST1 FAMILY MEMBER"/>
    <property type="match status" value="1"/>
</dbReference>
<accession>A0A9Q5MY29</accession>
<keyword evidence="5" id="KW-1185">Reference proteome</keyword>
<feature type="compositionally biased region" description="Polar residues" evidence="2">
    <location>
        <begin position="395"/>
        <end position="411"/>
    </location>
</feature>
<feature type="compositionally biased region" description="Polar residues" evidence="2">
    <location>
        <begin position="1181"/>
        <end position="1198"/>
    </location>
</feature>
<dbReference type="Pfam" id="PF03398">
    <property type="entry name" value="Ist1"/>
    <property type="match status" value="1"/>
</dbReference>
<feature type="compositionally biased region" description="Low complexity" evidence="2">
    <location>
        <begin position="1060"/>
        <end position="1075"/>
    </location>
</feature>
<organism evidence="4 5">
    <name type="scientific">Sanghuangporus baumii</name>
    <name type="common">Phellinus baumii</name>
    <dbReference type="NCBI Taxonomy" id="108892"/>
    <lineage>
        <taxon>Eukaryota</taxon>
        <taxon>Fungi</taxon>
        <taxon>Dikarya</taxon>
        <taxon>Basidiomycota</taxon>
        <taxon>Agaricomycotina</taxon>
        <taxon>Agaricomycetes</taxon>
        <taxon>Hymenochaetales</taxon>
        <taxon>Hymenochaetaceae</taxon>
        <taxon>Sanghuangporus</taxon>
    </lineage>
</organism>
<dbReference type="EMBL" id="LNZH02000216">
    <property type="protein sequence ID" value="OCB84257.1"/>
    <property type="molecule type" value="Genomic_DNA"/>
</dbReference>
<dbReference type="SUPFAM" id="SSF47923">
    <property type="entry name" value="Ypt/Rab-GAP domain of gyp1p"/>
    <property type="match status" value="2"/>
</dbReference>
<feature type="region of interest" description="Disordered" evidence="2">
    <location>
        <begin position="976"/>
        <end position="1361"/>
    </location>
</feature>
<feature type="compositionally biased region" description="Acidic residues" evidence="2">
    <location>
        <begin position="697"/>
        <end position="713"/>
    </location>
</feature>
<gene>
    <name evidence="4" type="ORF">A7U60_g8935</name>
</gene>
<feature type="compositionally biased region" description="Polar residues" evidence="2">
    <location>
        <begin position="838"/>
        <end position="852"/>
    </location>
</feature>
<dbReference type="Gene3D" id="1.20.1260.60">
    <property type="entry name" value="Vacuolar protein sorting-associated protein Ist1"/>
    <property type="match status" value="1"/>
</dbReference>
<comment type="caution">
    <text evidence="4">The sequence shown here is derived from an EMBL/GenBank/DDBJ whole genome shotgun (WGS) entry which is preliminary data.</text>
</comment>
<feature type="region of interest" description="Disordered" evidence="2">
    <location>
        <begin position="835"/>
        <end position="964"/>
    </location>
</feature>
<dbReference type="Proteomes" id="UP000757232">
    <property type="component" value="Unassembled WGS sequence"/>
</dbReference>
<dbReference type="PANTHER" id="PTHR12161:SF5">
    <property type="entry name" value="IST1 HOMOLOG"/>
    <property type="match status" value="1"/>
</dbReference>
<feature type="compositionally biased region" description="Basic and acidic residues" evidence="2">
    <location>
        <begin position="1103"/>
        <end position="1118"/>
    </location>
</feature>
<dbReference type="InterPro" id="IPR035969">
    <property type="entry name" value="Rab-GAP_TBC_sf"/>
</dbReference>
<evidence type="ECO:0000256" key="1">
    <source>
        <dbReference type="ARBA" id="ARBA00005536"/>
    </source>
</evidence>
<feature type="compositionally biased region" description="Polar residues" evidence="2">
    <location>
        <begin position="720"/>
        <end position="733"/>
    </location>
</feature>
<evidence type="ECO:0000256" key="2">
    <source>
        <dbReference type="SAM" id="MobiDB-lite"/>
    </source>
</evidence>
<feature type="compositionally biased region" description="Polar residues" evidence="2">
    <location>
        <begin position="1261"/>
        <end position="1278"/>
    </location>
</feature>
<comment type="similarity">
    <text evidence="1">Belongs to the IST1 family.</text>
</comment>
<feature type="compositionally biased region" description="Low complexity" evidence="2">
    <location>
        <begin position="911"/>
        <end position="925"/>
    </location>
</feature>
<reference evidence="4" key="1">
    <citation type="submission" date="2016-06" db="EMBL/GenBank/DDBJ databases">
        <title>Draft Genome sequence of the fungus Inonotus baumii.</title>
        <authorList>
            <person name="Zhu H."/>
            <person name="Lin W."/>
        </authorList>
    </citation>
    <scope>NUCLEOTIDE SEQUENCE</scope>
    <source>
        <strain evidence="4">821</strain>
    </source>
</reference>
<feature type="region of interest" description="Disordered" evidence="2">
    <location>
        <begin position="361"/>
        <end position="411"/>
    </location>
</feature>
<dbReference type="InterPro" id="IPR042277">
    <property type="entry name" value="IST1-like"/>
</dbReference>
<feature type="compositionally biased region" description="Polar residues" evidence="2">
    <location>
        <begin position="1347"/>
        <end position="1361"/>
    </location>
</feature>
<dbReference type="Gene3D" id="1.10.472.80">
    <property type="entry name" value="Ypt/Rab-GAP domain of gyp1p, domain 3"/>
    <property type="match status" value="1"/>
</dbReference>
<feature type="compositionally biased region" description="Basic and acidic residues" evidence="2">
    <location>
        <begin position="1308"/>
        <end position="1331"/>
    </location>
</feature>
<dbReference type="GO" id="GO:0015031">
    <property type="term" value="P:protein transport"/>
    <property type="evidence" value="ECO:0007669"/>
    <property type="project" value="InterPro"/>
</dbReference>
<dbReference type="PROSITE" id="PS50086">
    <property type="entry name" value="TBC_RABGAP"/>
    <property type="match status" value="1"/>
</dbReference>
<evidence type="ECO:0000259" key="3">
    <source>
        <dbReference type="PROSITE" id="PS50086"/>
    </source>
</evidence>
<feature type="region of interest" description="Disordered" evidence="2">
    <location>
        <begin position="689"/>
        <end position="790"/>
    </location>
</feature>
<evidence type="ECO:0000313" key="4">
    <source>
        <dbReference type="EMBL" id="OCB84257.1"/>
    </source>
</evidence>
<dbReference type="InterPro" id="IPR005061">
    <property type="entry name" value="Ist1"/>
</dbReference>
<feature type="compositionally biased region" description="Polar residues" evidence="2">
    <location>
        <begin position="1013"/>
        <end position="1053"/>
    </location>
</feature>
<feature type="domain" description="Rab-GAP TBC" evidence="3">
    <location>
        <begin position="244"/>
        <end position="564"/>
    </location>
</feature>
<protein>
    <recommendedName>
        <fullName evidence="3">Rab-GAP TBC domain-containing protein</fullName>
    </recommendedName>
</protein>